<dbReference type="KEGG" id="cchv:BTM20_08185"/>
<dbReference type="PROSITE" id="PS01211">
    <property type="entry name" value="UPF0001"/>
    <property type="match status" value="1"/>
</dbReference>
<dbReference type="PANTHER" id="PTHR10146:SF14">
    <property type="entry name" value="PYRIDOXAL PHOSPHATE HOMEOSTASIS PROTEIN"/>
    <property type="match status" value="1"/>
</dbReference>
<gene>
    <name evidence="6" type="ORF">K4H94_01120</name>
</gene>
<feature type="domain" description="Alanine racemase N-terminal" evidence="5">
    <location>
        <begin position="2"/>
        <end position="215"/>
    </location>
</feature>
<organism evidence="6 7">
    <name type="scientific">Clostridium chauvoei</name>
    <dbReference type="NCBI Taxonomy" id="46867"/>
    <lineage>
        <taxon>Bacteria</taxon>
        <taxon>Bacillati</taxon>
        <taxon>Bacillota</taxon>
        <taxon>Clostridia</taxon>
        <taxon>Eubacteriales</taxon>
        <taxon>Clostridiaceae</taxon>
        <taxon>Clostridium</taxon>
    </lineage>
</organism>
<dbReference type="RefSeq" id="WP_021875833.1">
    <property type="nucleotide sequence ID" value="NZ_CP018624.1"/>
</dbReference>
<accession>A0ABD4RDT2</accession>
<dbReference type="Pfam" id="PF01168">
    <property type="entry name" value="Ala_racemase_N"/>
    <property type="match status" value="1"/>
</dbReference>
<sequence>MKIEDNIKLISEKIPDNVMLLAVSKTKPLEDLERAYKSGIRDFGENKVQELLAKEENFHKDIRWHFIGNLQLNKVKYLVNKVYLIHSLSSIKLLEKIEKEFAKKDSIANTLIQINIGREESKGGILLEELNNIIECVEHCQHVKVKGIMTIIPKGNDESNRHYFKAIKKVFDNIKTYKYKNISMEILSMGMTNDYEIAIEEGSNLVRIGSGIFGKRNI</sequence>
<dbReference type="HAMAP" id="MF_02087">
    <property type="entry name" value="PLP_homeostasis"/>
    <property type="match status" value="1"/>
</dbReference>
<dbReference type="Proteomes" id="UP000775179">
    <property type="component" value="Unassembled WGS sequence"/>
</dbReference>
<dbReference type="FunFam" id="3.20.20.10:FF:000018">
    <property type="entry name" value="Pyridoxal phosphate homeostasis protein"/>
    <property type="match status" value="1"/>
</dbReference>
<keyword evidence="1 2" id="KW-0663">Pyridoxal phosphate</keyword>
<evidence type="ECO:0000313" key="7">
    <source>
        <dbReference type="Proteomes" id="UP000775179"/>
    </source>
</evidence>
<dbReference type="EMBL" id="JAIFTX010000002">
    <property type="protein sequence ID" value="MBX7289653.1"/>
    <property type="molecule type" value="Genomic_DNA"/>
</dbReference>
<feature type="modified residue" description="N6-(pyridoxal phosphate)lysine" evidence="2 3">
    <location>
        <position position="25"/>
    </location>
</feature>
<reference evidence="6 7" key="1">
    <citation type="submission" date="2021-08" db="EMBL/GenBank/DDBJ databases">
        <title>Genome sequence analysis of Clostridium chauvoei strains of European origin and evaluation of typing options for outbreak investigations.</title>
        <authorList>
            <person name="Abdel-Glil M."/>
            <person name="Thomas P."/>
            <person name="Seyboldt C."/>
        </authorList>
    </citation>
    <scope>NUCLEOTIDE SEQUENCE [LARGE SCALE GENOMIC DNA]</scope>
    <source>
        <strain evidence="6 7">S0260-09</strain>
    </source>
</reference>
<evidence type="ECO:0000256" key="3">
    <source>
        <dbReference type="PIRSR" id="PIRSR004848-1"/>
    </source>
</evidence>
<evidence type="ECO:0000256" key="2">
    <source>
        <dbReference type="HAMAP-Rule" id="MF_02087"/>
    </source>
</evidence>
<dbReference type="SUPFAM" id="SSF51419">
    <property type="entry name" value="PLP-binding barrel"/>
    <property type="match status" value="1"/>
</dbReference>
<name>A0ABD4RDT2_9CLOT</name>
<evidence type="ECO:0000256" key="4">
    <source>
        <dbReference type="RuleBase" id="RU004514"/>
    </source>
</evidence>
<dbReference type="GeneID" id="66301847"/>
<protein>
    <recommendedName>
        <fullName evidence="2">Pyridoxal phosphate homeostasis protein</fullName>
        <shortName evidence="2">PLP homeostasis protein</shortName>
    </recommendedName>
</protein>
<comment type="cofactor">
    <cofactor evidence="3">
        <name>pyridoxal 5'-phosphate</name>
        <dbReference type="ChEBI" id="CHEBI:597326"/>
    </cofactor>
</comment>
<dbReference type="Gene3D" id="3.20.20.10">
    <property type="entry name" value="Alanine racemase"/>
    <property type="match status" value="1"/>
</dbReference>
<comment type="similarity">
    <text evidence="2 4">Belongs to the pyridoxal phosphate-binding protein YggS/PROSC family.</text>
</comment>
<dbReference type="InterPro" id="IPR011078">
    <property type="entry name" value="PyrdxlP_homeostasis"/>
</dbReference>
<dbReference type="CDD" id="cd00635">
    <property type="entry name" value="PLPDE_III_YBL036c_like"/>
    <property type="match status" value="1"/>
</dbReference>
<dbReference type="AlphaFoldDB" id="A0ABD4RDT2"/>
<proteinExistence type="inferred from homology"/>
<dbReference type="NCBIfam" id="TIGR00044">
    <property type="entry name" value="YggS family pyridoxal phosphate-dependent enzyme"/>
    <property type="match status" value="1"/>
</dbReference>
<dbReference type="InterPro" id="IPR029066">
    <property type="entry name" value="PLP-binding_barrel"/>
</dbReference>
<comment type="caution">
    <text evidence="6">The sequence shown here is derived from an EMBL/GenBank/DDBJ whole genome shotgun (WGS) entry which is preliminary data.</text>
</comment>
<dbReference type="GO" id="GO:0030170">
    <property type="term" value="F:pyridoxal phosphate binding"/>
    <property type="evidence" value="ECO:0007669"/>
    <property type="project" value="UniProtKB-UniRule"/>
</dbReference>
<dbReference type="PIRSF" id="PIRSF004848">
    <property type="entry name" value="YBL036c_PLPDEIII"/>
    <property type="match status" value="1"/>
</dbReference>
<comment type="function">
    <text evidence="2">Pyridoxal 5'-phosphate (PLP)-binding protein, which is involved in PLP homeostasis.</text>
</comment>
<evidence type="ECO:0000256" key="1">
    <source>
        <dbReference type="ARBA" id="ARBA00022898"/>
    </source>
</evidence>
<evidence type="ECO:0000313" key="6">
    <source>
        <dbReference type="EMBL" id="MBX7289653.1"/>
    </source>
</evidence>
<dbReference type="PANTHER" id="PTHR10146">
    <property type="entry name" value="PROLINE SYNTHETASE CO-TRANSCRIBED BACTERIAL HOMOLOG PROTEIN"/>
    <property type="match status" value="1"/>
</dbReference>
<dbReference type="InterPro" id="IPR001608">
    <property type="entry name" value="Ala_racemase_N"/>
</dbReference>
<evidence type="ECO:0000259" key="5">
    <source>
        <dbReference type="Pfam" id="PF01168"/>
    </source>
</evidence>